<gene>
    <name evidence="3" type="ORF">NA57DRAFT_71959</name>
</gene>
<evidence type="ECO:0000313" key="3">
    <source>
        <dbReference type="EMBL" id="KAF2102978.1"/>
    </source>
</evidence>
<evidence type="ECO:0000313" key="4">
    <source>
        <dbReference type="Proteomes" id="UP000799772"/>
    </source>
</evidence>
<protein>
    <submittedName>
        <fullName evidence="3">Uncharacterized protein</fullName>
    </submittedName>
</protein>
<sequence>MGRMSLDAHQNNEAKSSTVLSPYKENQRPLHTSVKDRFKFWGHEEEEFDGSTDGADAEARQIPMTSRTFRRPKGTRLGWNRNRAPSVLGTHQSESNDKISEIEEMQGHTPADNGEQIKKVESRTRQEATTNTIDDREDGIPDIEQLERECREYRNEADRANRDLTALKGDVTRMSERLRETKVELEQKRMELGSERRKRPDPTLARQWKDRADHLDKQLSAANGKVERMEEVMSENFNLNEEVQKARSLASAQDQELLDRLLRITDMERDLLTARDAYEEVQGLYHQSCDELARLKSERGSMLDDEFFRRQWKHLQSSVRTWAHRHFAGQVKKDWATFKAHEHPHTDIALLELSDECESILRLENKAPLIAEAHIWKFMESEIFDSRPNLYSKGLYWATTVRSELIRLEKFVRPQISATDNELRLAKKWKALTAQLLVSQHQMDLYGRRIPIHQVILADLVNSAIAPLKPWMSSGDEILCTKTLQEIIHSGIELDSHMNEQWAMYHVEIARTQGLWERRFGFPFDSRSMAPVDGQAQIQDGDIIGLVLSPTLVREGNPNGENYETRVVLEKSRVLLEQRSSKGRKTGTSRSNGKP</sequence>
<comment type="caution">
    <text evidence="3">The sequence shown here is derived from an EMBL/GenBank/DDBJ whole genome shotgun (WGS) entry which is preliminary data.</text>
</comment>
<dbReference type="OrthoDB" id="5213630at2759"/>
<feature type="region of interest" description="Disordered" evidence="2">
    <location>
        <begin position="1"/>
        <end position="30"/>
    </location>
</feature>
<feature type="region of interest" description="Disordered" evidence="2">
    <location>
        <begin position="575"/>
        <end position="595"/>
    </location>
</feature>
<evidence type="ECO:0000256" key="1">
    <source>
        <dbReference type="SAM" id="Coils"/>
    </source>
</evidence>
<feature type="region of interest" description="Disordered" evidence="2">
    <location>
        <begin position="70"/>
        <end position="139"/>
    </location>
</feature>
<dbReference type="EMBL" id="ML978122">
    <property type="protein sequence ID" value="KAF2102978.1"/>
    <property type="molecule type" value="Genomic_DNA"/>
</dbReference>
<feature type="coiled-coil region" evidence="1">
    <location>
        <begin position="143"/>
        <end position="249"/>
    </location>
</feature>
<keyword evidence="4" id="KW-1185">Reference proteome</keyword>
<feature type="compositionally biased region" description="Basic and acidic residues" evidence="2">
    <location>
        <begin position="115"/>
        <end position="126"/>
    </location>
</feature>
<feature type="compositionally biased region" description="Polar residues" evidence="2">
    <location>
        <begin position="8"/>
        <end position="20"/>
    </location>
</feature>
<accession>A0A9P4IN41</accession>
<dbReference type="AlphaFoldDB" id="A0A9P4IN41"/>
<reference evidence="3" key="1">
    <citation type="journal article" date="2020" name="Stud. Mycol.">
        <title>101 Dothideomycetes genomes: a test case for predicting lifestyles and emergence of pathogens.</title>
        <authorList>
            <person name="Haridas S."/>
            <person name="Albert R."/>
            <person name="Binder M."/>
            <person name="Bloem J."/>
            <person name="Labutti K."/>
            <person name="Salamov A."/>
            <person name="Andreopoulos B."/>
            <person name="Baker S."/>
            <person name="Barry K."/>
            <person name="Bills G."/>
            <person name="Bluhm B."/>
            <person name="Cannon C."/>
            <person name="Castanera R."/>
            <person name="Culley D."/>
            <person name="Daum C."/>
            <person name="Ezra D."/>
            <person name="Gonzalez J."/>
            <person name="Henrissat B."/>
            <person name="Kuo A."/>
            <person name="Liang C."/>
            <person name="Lipzen A."/>
            <person name="Lutzoni F."/>
            <person name="Magnuson J."/>
            <person name="Mondo S."/>
            <person name="Nolan M."/>
            <person name="Ohm R."/>
            <person name="Pangilinan J."/>
            <person name="Park H.-J."/>
            <person name="Ramirez L."/>
            <person name="Alfaro M."/>
            <person name="Sun H."/>
            <person name="Tritt A."/>
            <person name="Yoshinaga Y."/>
            <person name="Zwiers L.-H."/>
            <person name="Turgeon B."/>
            <person name="Goodwin S."/>
            <person name="Spatafora J."/>
            <person name="Crous P."/>
            <person name="Grigoriev I."/>
        </authorList>
    </citation>
    <scope>NUCLEOTIDE SEQUENCE</scope>
    <source>
        <strain evidence="3">CBS 133067</strain>
    </source>
</reference>
<evidence type="ECO:0000256" key="2">
    <source>
        <dbReference type="SAM" id="MobiDB-lite"/>
    </source>
</evidence>
<proteinExistence type="predicted"/>
<name>A0A9P4IN41_9PEZI</name>
<dbReference type="Proteomes" id="UP000799772">
    <property type="component" value="Unassembled WGS sequence"/>
</dbReference>
<keyword evidence="1" id="KW-0175">Coiled coil</keyword>
<organism evidence="3 4">
    <name type="scientific">Rhizodiscina lignyota</name>
    <dbReference type="NCBI Taxonomy" id="1504668"/>
    <lineage>
        <taxon>Eukaryota</taxon>
        <taxon>Fungi</taxon>
        <taxon>Dikarya</taxon>
        <taxon>Ascomycota</taxon>
        <taxon>Pezizomycotina</taxon>
        <taxon>Dothideomycetes</taxon>
        <taxon>Pleosporomycetidae</taxon>
        <taxon>Aulographales</taxon>
        <taxon>Rhizodiscinaceae</taxon>
        <taxon>Rhizodiscina</taxon>
    </lineage>
</organism>